<evidence type="ECO:0000313" key="2">
    <source>
        <dbReference type="Proteomes" id="UP001201812"/>
    </source>
</evidence>
<sequence length="193" mass="21708">MPQDSYEIQFENTATIFRIPSPTRDLLLGASILKNGVHWDPANITTKTDHGLCFYPGNSTVAVDLHRALCRHNADIGIKSRGYNNAVRLDSGNRRGYCRSLLRTQRFQATKIENLLVGLHRPTYLLVTYVENKANPPGLHIQRACFSCIESPIVDDIRSRSTKPASRSHKNPPLIPILTITLNIIHSLFVTEH</sequence>
<dbReference type="Proteomes" id="UP001201812">
    <property type="component" value="Unassembled WGS sequence"/>
</dbReference>
<gene>
    <name evidence="1" type="ORF">DdX_03453</name>
</gene>
<proteinExistence type="predicted"/>
<protein>
    <submittedName>
        <fullName evidence="1">Uncharacterized protein</fullName>
    </submittedName>
</protein>
<organism evidence="1 2">
    <name type="scientific">Ditylenchus destructor</name>
    <dbReference type="NCBI Taxonomy" id="166010"/>
    <lineage>
        <taxon>Eukaryota</taxon>
        <taxon>Metazoa</taxon>
        <taxon>Ecdysozoa</taxon>
        <taxon>Nematoda</taxon>
        <taxon>Chromadorea</taxon>
        <taxon>Rhabditida</taxon>
        <taxon>Tylenchina</taxon>
        <taxon>Tylenchomorpha</taxon>
        <taxon>Sphaerularioidea</taxon>
        <taxon>Anguinidae</taxon>
        <taxon>Anguininae</taxon>
        <taxon>Ditylenchus</taxon>
    </lineage>
</organism>
<comment type="caution">
    <text evidence="1">The sequence shown here is derived from an EMBL/GenBank/DDBJ whole genome shotgun (WGS) entry which is preliminary data.</text>
</comment>
<reference evidence="1" key="1">
    <citation type="submission" date="2022-01" db="EMBL/GenBank/DDBJ databases">
        <title>Genome Sequence Resource for Two Populations of Ditylenchus destructor, the Migratory Endoparasitic Phytonematode.</title>
        <authorList>
            <person name="Zhang H."/>
            <person name="Lin R."/>
            <person name="Xie B."/>
        </authorList>
    </citation>
    <scope>NUCLEOTIDE SEQUENCE</scope>
    <source>
        <strain evidence="1">BazhouSP</strain>
    </source>
</reference>
<accession>A0AAD4NFE9</accession>
<keyword evidence="2" id="KW-1185">Reference proteome</keyword>
<dbReference type="AlphaFoldDB" id="A0AAD4NFE9"/>
<dbReference type="EMBL" id="JAKKPZ010000003">
    <property type="protein sequence ID" value="KAI1723299.1"/>
    <property type="molecule type" value="Genomic_DNA"/>
</dbReference>
<evidence type="ECO:0000313" key="1">
    <source>
        <dbReference type="EMBL" id="KAI1723299.1"/>
    </source>
</evidence>
<name>A0AAD4NFE9_9BILA</name>